<comment type="caution">
    <text evidence="2">The sequence shown here is derived from an EMBL/GenBank/DDBJ whole genome shotgun (WGS) entry which is preliminary data.</text>
</comment>
<feature type="compositionally biased region" description="Basic and acidic residues" evidence="1">
    <location>
        <begin position="1"/>
        <end position="11"/>
    </location>
</feature>
<proteinExistence type="predicted"/>
<feature type="region of interest" description="Disordered" evidence="1">
    <location>
        <begin position="458"/>
        <end position="478"/>
    </location>
</feature>
<feature type="region of interest" description="Disordered" evidence="1">
    <location>
        <begin position="533"/>
        <end position="617"/>
    </location>
</feature>
<name>A0AAN6YAJ0_9PEZI</name>
<feature type="compositionally biased region" description="Polar residues" evidence="1">
    <location>
        <begin position="538"/>
        <end position="560"/>
    </location>
</feature>
<feature type="region of interest" description="Disordered" evidence="1">
    <location>
        <begin position="485"/>
        <end position="504"/>
    </location>
</feature>
<feature type="compositionally biased region" description="Polar residues" evidence="1">
    <location>
        <begin position="465"/>
        <end position="475"/>
    </location>
</feature>
<feature type="compositionally biased region" description="Low complexity" evidence="1">
    <location>
        <begin position="145"/>
        <end position="156"/>
    </location>
</feature>
<dbReference type="Proteomes" id="UP001301769">
    <property type="component" value="Unassembled WGS sequence"/>
</dbReference>
<feature type="region of interest" description="Disordered" evidence="1">
    <location>
        <begin position="636"/>
        <end position="721"/>
    </location>
</feature>
<accession>A0AAN6YAJ0</accession>
<feature type="compositionally biased region" description="Polar residues" evidence="1">
    <location>
        <begin position="688"/>
        <end position="705"/>
    </location>
</feature>
<keyword evidence="3" id="KW-1185">Reference proteome</keyword>
<feature type="compositionally biased region" description="Pro residues" evidence="1">
    <location>
        <begin position="640"/>
        <end position="652"/>
    </location>
</feature>
<feature type="compositionally biased region" description="Polar residues" evidence="1">
    <location>
        <begin position="574"/>
        <end position="586"/>
    </location>
</feature>
<evidence type="ECO:0000313" key="2">
    <source>
        <dbReference type="EMBL" id="KAK4212472.1"/>
    </source>
</evidence>
<feature type="compositionally biased region" description="Polar residues" evidence="1">
    <location>
        <begin position="419"/>
        <end position="441"/>
    </location>
</feature>
<evidence type="ECO:0000313" key="3">
    <source>
        <dbReference type="Proteomes" id="UP001301769"/>
    </source>
</evidence>
<dbReference type="AlphaFoldDB" id="A0AAN6YAJ0"/>
<sequence>MQESKSNDNARTELPGPPSAQKTISFDEVYQDGKAKYKHIIVEYPTNSRKYYILKCEEHGVHFNLNPLAGAAKHLHSAQHGNLSKERAQAVELLGYNIFDCDENKMQQNNQTVSDAFEKGYKPLNLNQLTKAERANLNLPGDTSPTATAPKTTPAANIRGSTRENSQKLSMGVTDPIIGELYLAYWPKEKRNYAVLMLPFGKLDRAGLEGTLEDTGLLDPAHAPKCYVCDRTTNVWSWASGYRDGEPNETKREFPVLYIDGRDSVGWVSAKDLSPFNFDDPLWGEIPCFRQAVERYARNKGYQSYQDLREDMEGRDSRFCEFTSCMTPHRDKPGLADSFGADGRNQHPVQQRALSGLIDKSRANTDSQKVGSTMIRPAVEAEMADVSPVSDKDSYQASINKGLDSDNDVDMANTESRRTSVSNRGENQADQAHQTASSASRSPGELAQMIASRALHLKSPERDQPSASTAAQSGDFSRPTIARSELGSASGSAATNNGTGYRRVDNIYTNSSNLYRTSPSQSPAMSTTILPEQRPEMGSSQASMSRNSSPASLNNILQIPSPQPQAVMARPGPLSQNGPASLQVQPHQVRHPSLGPRPLPLDQSGPRTASPPMRSPSVLAGFTQTIQVVARPRATISPAPSAPLPSNPPTRTPTPVILKNSDLLGDRWRAVRAESTPSEAATPATRPPVSQEQITPVETRSNSPAQLRGAGASPAPSVSVKMESNESYALARVTDNNEVIFDHGEAQGRLLPFLVDPQTKTASGSPRPGVELVVDPHKVRQAVVSTSDVSKTASAVTLKTADGPGDRVLELVFETWELNNGRIHARRFCRWMKSVNPLLEIDQQQAK</sequence>
<feature type="compositionally biased region" description="Polar residues" evidence="1">
    <location>
        <begin position="487"/>
        <end position="499"/>
    </location>
</feature>
<gene>
    <name evidence="2" type="ORF">QBC37DRAFT_288000</name>
</gene>
<feature type="region of interest" description="Disordered" evidence="1">
    <location>
        <begin position="1"/>
        <end position="23"/>
    </location>
</feature>
<reference evidence="2" key="1">
    <citation type="journal article" date="2023" name="Mol. Phylogenet. Evol.">
        <title>Genome-scale phylogeny and comparative genomics of the fungal order Sordariales.</title>
        <authorList>
            <person name="Hensen N."/>
            <person name="Bonometti L."/>
            <person name="Westerberg I."/>
            <person name="Brannstrom I.O."/>
            <person name="Guillou S."/>
            <person name="Cros-Aarteil S."/>
            <person name="Calhoun S."/>
            <person name="Haridas S."/>
            <person name="Kuo A."/>
            <person name="Mondo S."/>
            <person name="Pangilinan J."/>
            <person name="Riley R."/>
            <person name="LaButti K."/>
            <person name="Andreopoulos B."/>
            <person name="Lipzen A."/>
            <person name="Chen C."/>
            <person name="Yan M."/>
            <person name="Daum C."/>
            <person name="Ng V."/>
            <person name="Clum A."/>
            <person name="Steindorff A."/>
            <person name="Ohm R.A."/>
            <person name="Martin F."/>
            <person name="Silar P."/>
            <person name="Natvig D.O."/>
            <person name="Lalanne C."/>
            <person name="Gautier V."/>
            <person name="Ament-Velasquez S.L."/>
            <person name="Kruys A."/>
            <person name="Hutchinson M.I."/>
            <person name="Powell A.J."/>
            <person name="Barry K."/>
            <person name="Miller A.N."/>
            <person name="Grigoriev I.V."/>
            <person name="Debuchy R."/>
            <person name="Gladieux P."/>
            <person name="Hiltunen Thoren M."/>
            <person name="Johannesson H."/>
        </authorList>
    </citation>
    <scope>NUCLEOTIDE SEQUENCE</scope>
    <source>
        <strain evidence="2">PSN293</strain>
    </source>
</reference>
<protein>
    <submittedName>
        <fullName evidence="2">Uncharacterized protein</fullName>
    </submittedName>
</protein>
<organism evidence="2 3">
    <name type="scientific">Rhypophila decipiens</name>
    <dbReference type="NCBI Taxonomy" id="261697"/>
    <lineage>
        <taxon>Eukaryota</taxon>
        <taxon>Fungi</taxon>
        <taxon>Dikarya</taxon>
        <taxon>Ascomycota</taxon>
        <taxon>Pezizomycotina</taxon>
        <taxon>Sordariomycetes</taxon>
        <taxon>Sordariomycetidae</taxon>
        <taxon>Sordariales</taxon>
        <taxon>Naviculisporaceae</taxon>
        <taxon>Rhypophila</taxon>
    </lineage>
</organism>
<feature type="region of interest" description="Disordered" evidence="1">
    <location>
        <begin position="138"/>
        <end position="167"/>
    </location>
</feature>
<reference evidence="2" key="2">
    <citation type="submission" date="2023-05" db="EMBL/GenBank/DDBJ databases">
        <authorList>
            <consortium name="Lawrence Berkeley National Laboratory"/>
            <person name="Steindorff A."/>
            <person name="Hensen N."/>
            <person name="Bonometti L."/>
            <person name="Westerberg I."/>
            <person name="Brannstrom I.O."/>
            <person name="Guillou S."/>
            <person name="Cros-Aarteil S."/>
            <person name="Calhoun S."/>
            <person name="Haridas S."/>
            <person name="Kuo A."/>
            <person name="Mondo S."/>
            <person name="Pangilinan J."/>
            <person name="Riley R."/>
            <person name="Labutti K."/>
            <person name="Andreopoulos B."/>
            <person name="Lipzen A."/>
            <person name="Chen C."/>
            <person name="Yanf M."/>
            <person name="Daum C."/>
            <person name="Ng V."/>
            <person name="Clum A."/>
            <person name="Ohm R."/>
            <person name="Martin F."/>
            <person name="Silar P."/>
            <person name="Natvig D."/>
            <person name="Lalanne C."/>
            <person name="Gautier V."/>
            <person name="Ament-Velasquez S.L."/>
            <person name="Kruys A."/>
            <person name="Hutchinson M.I."/>
            <person name="Powell A.J."/>
            <person name="Barry K."/>
            <person name="Miller A.N."/>
            <person name="Grigoriev I.V."/>
            <person name="Debuchy R."/>
            <person name="Gladieux P."/>
            <person name="Thoren M.H."/>
            <person name="Johannesson H."/>
        </authorList>
    </citation>
    <scope>NUCLEOTIDE SEQUENCE</scope>
    <source>
        <strain evidence="2">PSN293</strain>
    </source>
</reference>
<dbReference type="EMBL" id="MU858127">
    <property type="protein sequence ID" value="KAK4212472.1"/>
    <property type="molecule type" value="Genomic_DNA"/>
</dbReference>
<feature type="region of interest" description="Disordered" evidence="1">
    <location>
        <begin position="355"/>
        <end position="444"/>
    </location>
</feature>
<evidence type="ECO:0000256" key="1">
    <source>
        <dbReference type="SAM" id="MobiDB-lite"/>
    </source>
</evidence>